<evidence type="ECO:0000256" key="1">
    <source>
        <dbReference type="SAM" id="SignalP"/>
    </source>
</evidence>
<accession>A0A8T2PV89</accession>
<keyword evidence="3" id="KW-1185">Reference proteome</keyword>
<protein>
    <recommendedName>
        <fullName evidence="4">Secreted protein</fullName>
    </recommendedName>
</protein>
<gene>
    <name evidence="2" type="ORF">JZ751_000091</name>
</gene>
<evidence type="ECO:0000313" key="3">
    <source>
        <dbReference type="Proteomes" id="UP000824540"/>
    </source>
</evidence>
<dbReference type="AlphaFoldDB" id="A0A8T2PV89"/>
<feature type="signal peptide" evidence="1">
    <location>
        <begin position="1"/>
        <end position="24"/>
    </location>
</feature>
<comment type="caution">
    <text evidence="2">The sequence shown here is derived from an EMBL/GenBank/DDBJ whole genome shotgun (WGS) entry which is preliminary data.</text>
</comment>
<dbReference type="Proteomes" id="UP000824540">
    <property type="component" value="Unassembled WGS sequence"/>
</dbReference>
<proteinExistence type="predicted"/>
<reference evidence="2" key="1">
    <citation type="thesis" date="2021" institute="BYU ScholarsArchive" country="Provo, UT, USA">
        <title>Applications of and Algorithms for Genome Assembly and Genomic Analyses with an Emphasis on Marine Teleosts.</title>
        <authorList>
            <person name="Pickett B.D."/>
        </authorList>
    </citation>
    <scope>NUCLEOTIDE SEQUENCE</scope>
    <source>
        <strain evidence="2">HI-2016</strain>
    </source>
</reference>
<evidence type="ECO:0000313" key="2">
    <source>
        <dbReference type="EMBL" id="KAG9355253.1"/>
    </source>
</evidence>
<organism evidence="2 3">
    <name type="scientific">Albula glossodonta</name>
    <name type="common">roundjaw bonefish</name>
    <dbReference type="NCBI Taxonomy" id="121402"/>
    <lineage>
        <taxon>Eukaryota</taxon>
        <taxon>Metazoa</taxon>
        <taxon>Chordata</taxon>
        <taxon>Craniata</taxon>
        <taxon>Vertebrata</taxon>
        <taxon>Euteleostomi</taxon>
        <taxon>Actinopterygii</taxon>
        <taxon>Neopterygii</taxon>
        <taxon>Teleostei</taxon>
        <taxon>Albuliformes</taxon>
        <taxon>Albulidae</taxon>
        <taxon>Albula</taxon>
    </lineage>
</organism>
<sequence length="102" mass="10087">MRTAKETNTSVFGRLLLLLLLLLADDLIPQALLGGPGAGDIAAGDARVRAGPGGVGHLTAQPADGLAHGAWVVGQALDVLEGLVDDAVGAGVTVLMPAGQSL</sequence>
<name>A0A8T2PV89_9TELE</name>
<keyword evidence="1" id="KW-0732">Signal</keyword>
<dbReference type="EMBL" id="JAFBMS010000001">
    <property type="protein sequence ID" value="KAG9355253.1"/>
    <property type="molecule type" value="Genomic_DNA"/>
</dbReference>
<feature type="chain" id="PRO_5035944325" description="Secreted protein" evidence="1">
    <location>
        <begin position="25"/>
        <end position="102"/>
    </location>
</feature>
<evidence type="ECO:0008006" key="4">
    <source>
        <dbReference type="Google" id="ProtNLM"/>
    </source>
</evidence>